<comment type="caution">
    <text evidence="10">The sequence shown here is derived from an EMBL/GenBank/DDBJ whole genome shotgun (WGS) entry which is preliminary data.</text>
</comment>
<accession>A0A2B7XM32</accession>
<feature type="transmembrane region" description="Helical" evidence="8">
    <location>
        <begin position="210"/>
        <end position="230"/>
    </location>
</feature>
<evidence type="ECO:0000256" key="5">
    <source>
        <dbReference type="ARBA" id="ARBA00022989"/>
    </source>
</evidence>
<dbReference type="InterPro" id="IPR011701">
    <property type="entry name" value="MFS"/>
</dbReference>
<organism evidence="10 11">
    <name type="scientific">Helicocarpus griseus UAMH5409</name>
    <dbReference type="NCBI Taxonomy" id="1447875"/>
    <lineage>
        <taxon>Eukaryota</taxon>
        <taxon>Fungi</taxon>
        <taxon>Dikarya</taxon>
        <taxon>Ascomycota</taxon>
        <taxon>Pezizomycotina</taxon>
        <taxon>Eurotiomycetes</taxon>
        <taxon>Eurotiomycetidae</taxon>
        <taxon>Onygenales</taxon>
        <taxon>Ajellomycetaceae</taxon>
        <taxon>Helicocarpus</taxon>
    </lineage>
</organism>
<feature type="compositionally biased region" description="Polar residues" evidence="7">
    <location>
        <begin position="37"/>
        <end position="58"/>
    </location>
</feature>
<sequence length="508" mass="55514">MSSTGGQKPLDVGPTGTHIWNAQNGLSNESEKVPESPLSSTSSVTQEVPSSRQTTHPPQDQKFHSGLHNLDDNDLKSAGKEHHVDMDIERQKPAPGPPLNPMVDPSAFPDGGMEAWTVVFGGFCALFVSFGWITCIGVFQDYYQNNQLKAYSPSTIAWIPSLETCIMFIVAPVCGKAFDNYGPRYIILFGTILHVFGLMMASISTEYYQILLAQGICSPLGAGALFYPSINSVTTWFHKRRAFALGIVASGSSVGGVMYPIMVSRLVPRVGFGWAMRICAFLILALCIVVNLTVKSRLPPHPKPFKLKEFFTPFLEIPFLLTTAGCWLFFFGMYLPFTYIVSFARHYGMSPYLAGYLVSIMNASSTFGRTLPSYAADRIGRFNVMVITSFLNAIMVLALWIPSRGNIPVLVFSALYGFTSGAFVSLGPALVAQISDVRQIGVRTGAMFAVTSVASLTGNPIGGALLGKIEQPTYWRMQVFAGVVMAVGSVSFLFARVRVKGWELKKKF</sequence>
<feature type="domain" description="Major facilitator superfamily (MFS) profile" evidence="9">
    <location>
        <begin position="318"/>
        <end position="508"/>
    </location>
</feature>
<feature type="transmembrane region" description="Helical" evidence="8">
    <location>
        <begin position="274"/>
        <end position="294"/>
    </location>
</feature>
<evidence type="ECO:0000313" key="11">
    <source>
        <dbReference type="Proteomes" id="UP000223968"/>
    </source>
</evidence>
<dbReference type="PROSITE" id="PS50850">
    <property type="entry name" value="MFS"/>
    <property type="match status" value="1"/>
</dbReference>
<dbReference type="Proteomes" id="UP000223968">
    <property type="component" value="Unassembled WGS sequence"/>
</dbReference>
<dbReference type="AlphaFoldDB" id="A0A2B7XM32"/>
<name>A0A2B7XM32_9EURO</name>
<dbReference type="PANTHER" id="PTHR11360">
    <property type="entry name" value="MONOCARBOXYLATE TRANSPORTER"/>
    <property type="match status" value="1"/>
</dbReference>
<dbReference type="GO" id="GO:0016020">
    <property type="term" value="C:membrane"/>
    <property type="evidence" value="ECO:0007669"/>
    <property type="project" value="UniProtKB-SubCell"/>
</dbReference>
<feature type="compositionally biased region" description="Basic and acidic residues" evidence="7">
    <location>
        <begin position="59"/>
        <end position="77"/>
    </location>
</feature>
<evidence type="ECO:0000259" key="9">
    <source>
        <dbReference type="PROSITE" id="PS50850"/>
    </source>
</evidence>
<evidence type="ECO:0000313" key="10">
    <source>
        <dbReference type="EMBL" id="PGH10206.1"/>
    </source>
</evidence>
<keyword evidence="5 8" id="KW-1133">Transmembrane helix</keyword>
<dbReference type="InterPro" id="IPR050327">
    <property type="entry name" value="Proton-linked_MCT"/>
</dbReference>
<keyword evidence="3" id="KW-0813">Transport</keyword>
<evidence type="ECO:0000256" key="1">
    <source>
        <dbReference type="ARBA" id="ARBA00004141"/>
    </source>
</evidence>
<proteinExistence type="inferred from homology"/>
<feature type="compositionally biased region" description="Polar residues" evidence="7">
    <location>
        <begin position="18"/>
        <end position="28"/>
    </location>
</feature>
<feature type="transmembrane region" description="Helical" evidence="8">
    <location>
        <begin position="242"/>
        <end position="262"/>
    </location>
</feature>
<evidence type="ECO:0000256" key="2">
    <source>
        <dbReference type="ARBA" id="ARBA00006727"/>
    </source>
</evidence>
<feature type="transmembrane region" description="Helical" evidence="8">
    <location>
        <begin position="444"/>
        <end position="467"/>
    </location>
</feature>
<dbReference type="InterPro" id="IPR020846">
    <property type="entry name" value="MFS_dom"/>
</dbReference>
<gene>
    <name evidence="10" type="ORF">AJ79_05459</name>
</gene>
<feature type="transmembrane region" description="Helical" evidence="8">
    <location>
        <begin position="151"/>
        <end position="173"/>
    </location>
</feature>
<feature type="transmembrane region" description="Helical" evidence="8">
    <location>
        <begin position="349"/>
        <end position="370"/>
    </location>
</feature>
<evidence type="ECO:0000256" key="8">
    <source>
        <dbReference type="SAM" id="Phobius"/>
    </source>
</evidence>
<feature type="transmembrane region" description="Helical" evidence="8">
    <location>
        <begin position="115"/>
        <end position="139"/>
    </location>
</feature>
<feature type="transmembrane region" description="Helical" evidence="8">
    <location>
        <begin position="479"/>
        <end position="499"/>
    </location>
</feature>
<protein>
    <recommendedName>
        <fullName evidence="9">Major facilitator superfamily (MFS) profile domain-containing protein</fullName>
    </recommendedName>
</protein>
<feature type="transmembrane region" description="Helical" evidence="8">
    <location>
        <begin position="407"/>
        <end position="432"/>
    </location>
</feature>
<dbReference type="InterPro" id="IPR036259">
    <property type="entry name" value="MFS_trans_sf"/>
</dbReference>
<evidence type="ECO:0000256" key="4">
    <source>
        <dbReference type="ARBA" id="ARBA00022692"/>
    </source>
</evidence>
<keyword evidence="11" id="KW-1185">Reference proteome</keyword>
<dbReference type="SUPFAM" id="SSF103473">
    <property type="entry name" value="MFS general substrate transporter"/>
    <property type="match status" value="1"/>
</dbReference>
<comment type="subcellular location">
    <subcellularLocation>
        <location evidence="1">Membrane</location>
        <topology evidence="1">Multi-pass membrane protein</topology>
    </subcellularLocation>
</comment>
<comment type="similarity">
    <text evidence="2">Belongs to the major facilitator superfamily. Monocarboxylate porter (TC 2.A.1.13) family.</text>
</comment>
<dbReference type="PANTHER" id="PTHR11360:SF224">
    <property type="entry name" value="MAJOR FACILITATOR SUPERFAMILY (MFS) PROFILE DOMAIN-CONTAINING PROTEIN-RELATED"/>
    <property type="match status" value="1"/>
</dbReference>
<dbReference type="GO" id="GO:0022857">
    <property type="term" value="F:transmembrane transporter activity"/>
    <property type="evidence" value="ECO:0007669"/>
    <property type="project" value="InterPro"/>
</dbReference>
<feature type="transmembrane region" description="Helical" evidence="8">
    <location>
        <begin position="382"/>
        <end position="401"/>
    </location>
</feature>
<keyword evidence="4 8" id="KW-0812">Transmembrane</keyword>
<dbReference type="Gene3D" id="1.20.1250.20">
    <property type="entry name" value="MFS general substrate transporter like domains"/>
    <property type="match status" value="2"/>
</dbReference>
<evidence type="ECO:0000256" key="7">
    <source>
        <dbReference type="SAM" id="MobiDB-lite"/>
    </source>
</evidence>
<feature type="region of interest" description="Disordered" evidence="7">
    <location>
        <begin position="1"/>
        <end position="77"/>
    </location>
</feature>
<dbReference type="Pfam" id="PF07690">
    <property type="entry name" value="MFS_1"/>
    <property type="match status" value="1"/>
</dbReference>
<feature type="transmembrane region" description="Helical" evidence="8">
    <location>
        <begin position="185"/>
        <end position="204"/>
    </location>
</feature>
<dbReference type="OrthoDB" id="5667at2759"/>
<dbReference type="EMBL" id="PDNB01000087">
    <property type="protein sequence ID" value="PGH10206.1"/>
    <property type="molecule type" value="Genomic_DNA"/>
</dbReference>
<keyword evidence="6 8" id="KW-0472">Membrane</keyword>
<dbReference type="CDD" id="cd17352">
    <property type="entry name" value="MFS_MCT_SLC16"/>
    <property type="match status" value="1"/>
</dbReference>
<evidence type="ECO:0000256" key="6">
    <source>
        <dbReference type="ARBA" id="ARBA00023136"/>
    </source>
</evidence>
<evidence type="ECO:0000256" key="3">
    <source>
        <dbReference type="ARBA" id="ARBA00022448"/>
    </source>
</evidence>
<reference evidence="10 11" key="1">
    <citation type="submission" date="2017-10" db="EMBL/GenBank/DDBJ databases">
        <title>Comparative genomics in systemic dimorphic fungi from Ajellomycetaceae.</title>
        <authorList>
            <person name="Munoz J.F."/>
            <person name="Mcewen J.G."/>
            <person name="Clay O.K."/>
            <person name="Cuomo C.A."/>
        </authorList>
    </citation>
    <scope>NUCLEOTIDE SEQUENCE [LARGE SCALE GENOMIC DNA]</scope>
    <source>
        <strain evidence="10 11">UAMH5409</strain>
    </source>
</reference>
<feature type="transmembrane region" description="Helical" evidence="8">
    <location>
        <begin position="314"/>
        <end position="337"/>
    </location>
</feature>